<dbReference type="GO" id="GO:0004252">
    <property type="term" value="F:serine-type endopeptidase activity"/>
    <property type="evidence" value="ECO:0007669"/>
    <property type="project" value="InterPro"/>
</dbReference>
<evidence type="ECO:0000256" key="11">
    <source>
        <dbReference type="RuleBase" id="RU363034"/>
    </source>
</evidence>
<organism evidence="13 14">
    <name type="scientific">Leptosia nina</name>
    <dbReference type="NCBI Taxonomy" id="320188"/>
    <lineage>
        <taxon>Eukaryota</taxon>
        <taxon>Metazoa</taxon>
        <taxon>Ecdysozoa</taxon>
        <taxon>Arthropoda</taxon>
        <taxon>Hexapoda</taxon>
        <taxon>Insecta</taxon>
        <taxon>Pterygota</taxon>
        <taxon>Neoptera</taxon>
        <taxon>Endopterygota</taxon>
        <taxon>Lepidoptera</taxon>
        <taxon>Glossata</taxon>
        <taxon>Ditrysia</taxon>
        <taxon>Papilionoidea</taxon>
        <taxon>Pieridae</taxon>
        <taxon>Pierinae</taxon>
        <taxon>Leptosia</taxon>
    </lineage>
</organism>
<dbReference type="InterPro" id="IPR033116">
    <property type="entry name" value="TRYPSIN_SER"/>
</dbReference>
<evidence type="ECO:0000256" key="1">
    <source>
        <dbReference type="ARBA" id="ARBA00004239"/>
    </source>
</evidence>
<dbReference type="EMBL" id="CAVLEF010000004">
    <property type="protein sequence ID" value="CAK1542889.1"/>
    <property type="molecule type" value="Genomic_DNA"/>
</dbReference>
<dbReference type="AlphaFoldDB" id="A0AAV1J0C2"/>
<protein>
    <recommendedName>
        <fullName evidence="12">Peptidase S1 domain-containing protein</fullName>
    </recommendedName>
</protein>
<comment type="caution">
    <text evidence="13">The sequence shown here is derived from an EMBL/GenBank/DDBJ whole genome shotgun (WGS) entry which is preliminary data.</text>
</comment>
<evidence type="ECO:0000256" key="10">
    <source>
        <dbReference type="ARBA" id="ARBA00084094"/>
    </source>
</evidence>
<evidence type="ECO:0000313" key="13">
    <source>
        <dbReference type="EMBL" id="CAK1542889.1"/>
    </source>
</evidence>
<dbReference type="SUPFAM" id="SSF50494">
    <property type="entry name" value="Trypsin-like serine proteases"/>
    <property type="match status" value="1"/>
</dbReference>
<evidence type="ECO:0000256" key="3">
    <source>
        <dbReference type="ARBA" id="ARBA00022656"/>
    </source>
</evidence>
<evidence type="ECO:0000256" key="2">
    <source>
        <dbReference type="ARBA" id="ARBA00007664"/>
    </source>
</evidence>
<evidence type="ECO:0000256" key="4">
    <source>
        <dbReference type="ARBA" id="ARBA00022670"/>
    </source>
</evidence>
<keyword evidence="10" id="KW-1205">Fibrinolytic toxin</keyword>
<dbReference type="PROSITE" id="PS00135">
    <property type="entry name" value="TRYPSIN_SER"/>
    <property type="match status" value="1"/>
</dbReference>
<dbReference type="Proteomes" id="UP001497472">
    <property type="component" value="Unassembled WGS sequence"/>
</dbReference>
<accession>A0AAV1J0C2</accession>
<dbReference type="Gene3D" id="2.40.10.10">
    <property type="entry name" value="Trypsin-like serine proteases"/>
    <property type="match status" value="2"/>
</dbReference>
<evidence type="ECO:0000256" key="6">
    <source>
        <dbReference type="ARBA" id="ARBA00022825"/>
    </source>
</evidence>
<feature type="domain" description="Peptidase S1" evidence="12">
    <location>
        <begin position="29"/>
        <end position="269"/>
    </location>
</feature>
<comment type="function">
    <text evidence="9">Fibrinolytic activity; shows preferential cleavage of Arg-Gly bonds in all three fibrinogen chains. Contact with the caterpillars causes severe bleeding, due the anticoagulant effect of the protein.</text>
</comment>
<keyword evidence="3" id="KW-0800">Toxin</keyword>
<evidence type="ECO:0000313" key="14">
    <source>
        <dbReference type="Proteomes" id="UP001497472"/>
    </source>
</evidence>
<keyword evidence="6 11" id="KW-0720">Serine protease</keyword>
<keyword evidence="7" id="KW-1015">Disulfide bond</keyword>
<keyword evidence="5 11" id="KW-0378">Hydrolase</keyword>
<dbReference type="PRINTS" id="PR00722">
    <property type="entry name" value="CHYMOTRYPSIN"/>
</dbReference>
<dbReference type="SMART" id="SM00020">
    <property type="entry name" value="Tryp_SPc"/>
    <property type="match status" value="1"/>
</dbReference>
<dbReference type="InterPro" id="IPR043504">
    <property type="entry name" value="Peptidase_S1_PA_chymotrypsin"/>
</dbReference>
<comment type="subcellular location">
    <subcellularLocation>
        <location evidence="1">Secreted</location>
        <location evidence="1">Extracellular space</location>
    </subcellularLocation>
</comment>
<comment type="similarity">
    <text evidence="2">Belongs to the peptidase S1 family.</text>
</comment>
<evidence type="ECO:0000256" key="5">
    <source>
        <dbReference type="ARBA" id="ARBA00022801"/>
    </source>
</evidence>
<reference evidence="13 14" key="1">
    <citation type="submission" date="2023-11" db="EMBL/GenBank/DDBJ databases">
        <authorList>
            <person name="Okamura Y."/>
        </authorList>
    </citation>
    <scope>NUCLEOTIDE SEQUENCE [LARGE SCALE GENOMIC DNA]</scope>
</reference>
<evidence type="ECO:0000256" key="8">
    <source>
        <dbReference type="ARBA" id="ARBA00023240"/>
    </source>
</evidence>
<gene>
    <name evidence="13" type="ORF">LNINA_LOCUS2736</name>
</gene>
<evidence type="ECO:0000256" key="7">
    <source>
        <dbReference type="ARBA" id="ARBA00023157"/>
    </source>
</evidence>
<dbReference type="GO" id="GO:0090729">
    <property type="term" value="F:toxin activity"/>
    <property type="evidence" value="ECO:0007669"/>
    <property type="project" value="UniProtKB-KW"/>
</dbReference>
<dbReference type="PANTHER" id="PTHR24276">
    <property type="entry name" value="POLYSERASE-RELATED"/>
    <property type="match status" value="1"/>
</dbReference>
<dbReference type="Pfam" id="PF00089">
    <property type="entry name" value="Trypsin"/>
    <property type="match status" value="1"/>
</dbReference>
<keyword evidence="14" id="KW-1185">Reference proteome</keyword>
<dbReference type="InterPro" id="IPR009003">
    <property type="entry name" value="Peptidase_S1_PA"/>
</dbReference>
<dbReference type="GO" id="GO:0005576">
    <property type="term" value="C:extracellular region"/>
    <property type="evidence" value="ECO:0007669"/>
    <property type="project" value="UniProtKB-SubCell"/>
</dbReference>
<dbReference type="PROSITE" id="PS00134">
    <property type="entry name" value="TRYPSIN_HIS"/>
    <property type="match status" value="1"/>
</dbReference>
<sequence>MELFPILSVTGSPIAEPQYNVQDFFSSRIVGGIEAPPGYANYMVALVFGDLFRYVACGASIISSTHVLTAAHCIDPFVDFSGNLLPSFRGSLGSNYWESTQYIINFRGHINHPAWNRQTIKNDIGILFTRDEIKFNDVIGPIPLKFDHVEGSIKSFVTGWGDPWLHGPTPDALRLLYTSTITSKQCVADVRNASIHLGSAPPHDPAVEICALHSYGRGMCHGDSGSALVTFDSKEQIGIVSWGFPCARGAPDMFARVSAYIEWISDVMRNN</sequence>
<keyword evidence="4 11" id="KW-0645">Protease</keyword>
<evidence type="ECO:0000256" key="9">
    <source>
        <dbReference type="ARBA" id="ARBA00055534"/>
    </source>
</evidence>
<evidence type="ECO:0000259" key="12">
    <source>
        <dbReference type="PROSITE" id="PS50240"/>
    </source>
</evidence>
<dbReference type="PROSITE" id="PS50240">
    <property type="entry name" value="TRYPSIN_DOM"/>
    <property type="match status" value="1"/>
</dbReference>
<dbReference type="InterPro" id="IPR001254">
    <property type="entry name" value="Trypsin_dom"/>
</dbReference>
<name>A0AAV1J0C2_9NEOP</name>
<dbReference type="InterPro" id="IPR001314">
    <property type="entry name" value="Peptidase_S1A"/>
</dbReference>
<proteinExistence type="inferred from homology"/>
<dbReference type="InterPro" id="IPR050430">
    <property type="entry name" value="Peptidase_S1"/>
</dbReference>
<dbReference type="InterPro" id="IPR018114">
    <property type="entry name" value="TRYPSIN_HIS"/>
</dbReference>
<dbReference type="CDD" id="cd00190">
    <property type="entry name" value="Tryp_SPc"/>
    <property type="match status" value="1"/>
</dbReference>
<dbReference type="GO" id="GO:0006508">
    <property type="term" value="P:proteolysis"/>
    <property type="evidence" value="ECO:0007669"/>
    <property type="project" value="UniProtKB-KW"/>
</dbReference>
<dbReference type="PANTHER" id="PTHR24276:SF91">
    <property type="entry name" value="AT26814P-RELATED"/>
    <property type="match status" value="1"/>
</dbReference>
<keyword evidence="8" id="KW-1199">Hemostasis impairing toxin</keyword>
<dbReference type="FunFam" id="2.40.10.10:FF:000068">
    <property type="entry name" value="transmembrane protease serine 2"/>
    <property type="match status" value="1"/>
</dbReference>